<name>A0A7V5UFB4_CALAY</name>
<organism evidence="6">
    <name type="scientific">Caldithrix abyssi</name>
    <dbReference type="NCBI Taxonomy" id="187145"/>
    <lineage>
        <taxon>Bacteria</taxon>
        <taxon>Pseudomonadati</taxon>
        <taxon>Calditrichota</taxon>
        <taxon>Calditrichia</taxon>
        <taxon>Calditrichales</taxon>
        <taxon>Calditrichaceae</taxon>
        <taxon>Caldithrix</taxon>
    </lineage>
</organism>
<dbReference type="InterPro" id="IPR037233">
    <property type="entry name" value="CcmK-like_sf"/>
</dbReference>
<evidence type="ECO:0000313" key="6">
    <source>
        <dbReference type="EMBL" id="HHJ53247.1"/>
    </source>
</evidence>
<comment type="caution">
    <text evidence="6">The sequence shown here is derived from an EMBL/GenBank/DDBJ whole genome shotgun (WGS) entry which is preliminary data.</text>
</comment>
<comment type="similarity">
    <text evidence="3">Belongs to the bacterial microcompartments protein family.</text>
</comment>
<dbReference type="Proteomes" id="UP000886124">
    <property type="component" value="Unassembled WGS sequence"/>
</dbReference>
<dbReference type="SUPFAM" id="SSF46785">
    <property type="entry name" value="Winged helix' DNA-binding domain"/>
    <property type="match status" value="1"/>
</dbReference>
<evidence type="ECO:0000259" key="5">
    <source>
        <dbReference type="PROSITE" id="PS51930"/>
    </source>
</evidence>
<evidence type="ECO:0000256" key="1">
    <source>
        <dbReference type="ARBA" id="ARBA00024322"/>
    </source>
</evidence>
<dbReference type="EMBL" id="DROD01000551">
    <property type="protein sequence ID" value="HHJ53247.1"/>
    <property type="molecule type" value="Genomic_DNA"/>
</dbReference>
<comment type="subcellular location">
    <subcellularLocation>
        <location evidence="1">Bacterial microcompartment</location>
    </subcellularLocation>
</comment>
<dbReference type="AlphaFoldDB" id="A0A7V5UFB4"/>
<protein>
    <submittedName>
        <fullName evidence="6">BMC domain-containing protein</fullName>
    </submittedName>
</protein>
<keyword evidence="2" id="KW-1283">Bacterial microcompartment</keyword>
<dbReference type="CDD" id="cd07045">
    <property type="entry name" value="BMC_CcmK_like"/>
    <property type="match status" value="1"/>
</dbReference>
<dbReference type="Gene3D" id="3.30.70.1710">
    <property type="match status" value="1"/>
</dbReference>
<evidence type="ECO:0000256" key="4">
    <source>
        <dbReference type="SAM" id="MobiDB-lite"/>
    </source>
</evidence>
<accession>A0A7V5UFB4</accession>
<dbReference type="GO" id="GO:0031469">
    <property type="term" value="C:bacterial microcompartment"/>
    <property type="evidence" value="ECO:0007669"/>
    <property type="project" value="UniProtKB-SubCell"/>
</dbReference>
<sequence length="183" mass="20068">MKLSYGFIETRGYVGAIEAADAMVKAAKVELVKWRRVGGALVMVVVRGELGACQAAVNAGSAAAERVGELITAHVIAHPFDDTQQLVEQWIATGKGKPPTAAAKPARRRKKQKKAPAAPAQPPDQLILNFLIAAPQGATLQELSDKFKLPATDLRLLLKHLMDEQKVEKIRHRYFATKQKRRK</sequence>
<dbReference type="SUPFAM" id="SSF143414">
    <property type="entry name" value="CcmK-like"/>
    <property type="match status" value="1"/>
</dbReference>
<dbReference type="InterPro" id="IPR000249">
    <property type="entry name" value="BMC_dom"/>
</dbReference>
<dbReference type="Pfam" id="PF00936">
    <property type="entry name" value="BMC"/>
    <property type="match status" value="1"/>
</dbReference>
<dbReference type="PANTHER" id="PTHR33941:SF11">
    <property type="entry name" value="BACTERIAL MICROCOMPARTMENT SHELL PROTEIN PDUJ"/>
    <property type="match status" value="1"/>
</dbReference>
<reference evidence="6" key="1">
    <citation type="journal article" date="2020" name="mSystems">
        <title>Genome- and Community-Level Interaction Insights into Carbon Utilization and Element Cycling Functions of Hydrothermarchaeota in Hydrothermal Sediment.</title>
        <authorList>
            <person name="Zhou Z."/>
            <person name="Liu Y."/>
            <person name="Xu W."/>
            <person name="Pan J."/>
            <person name="Luo Z.H."/>
            <person name="Li M."/>
        </authorList>
    </citation>
    <scope>NUCLEOTIDE SEQUENCE [LARGE SCALE GENOMIC DNA]</scope>
    <source>
        <strain evidence="6">HyVt-527</strain>
    </source>
</reference>
<dbReference type="SMART" id="SM00877">
    <property type="entry name" value="BMC"/>
    <property type="match status" value="1"/>
</dbReference>
<dbReference type="PANTHER" id="PTHR33941">
    <property type="entry name" value="PROPANEDIOL UTILIZATION PROTEIN PDUA"/>
    <property type="match status" value="1"/>
</dbReference>
<evidence type="ECO:0000256" key="2">
    <source>
        <dbReference type="ARBA" id="ARBA00024446"/>
    </source>
</evidence>
<evidence type="ECO:0000256" key="3">
    <source>
        <dbReference type="PROSITE-ProRule" id="PRU01278"/>
    </source>
</evidence>
<dbReference type="InterPro" id="IPR036390">
    <property type="entry name" value="WH_DNA-bd_sf"/>
</dbReference>
<feature type="compositionally biased region" description="Low complexity" evidence="4">
    <location>
        <begin position="94"/>
        <end position="104"/>
    </location>
</feature>
<feature type="compositionally biased region" description="Basic residues" evidence="4">
    <location>
        <begin position="105"/>
        <end position="114"/>
    </location>
</feature>
<dbReference type="InterPro" id="IPR050575">
    <property type="entry name" value="BMC_shell"/>
</dbReference>
<feature type="domain" description="BMC" evidence="5">
    <location>
        <begin position="4"/>
        <end position="88"/>
    </location>
</feature>
<feature type="region of interest" description="Disordered" evidence="4">
    <location>
        <begin position="94"/>
        <end position="121"/>
    </location>
</feature>
<dbReference type="PROSITE" id="PS51930">
    <property type="entry name" value="BMC_2"/>
    <property type="match status" value="1"/>
</dbReference>
<gene>
    <name evidence="6" type="ORF">ENJ89_08655</name>
</gene>
<proteinExistence type="inferred from homology"/>
<dbReference type="InterPro" id="IPR044872">
    <property type="entry name" value="CcmK/CsoS1_BMC"/>
</dbReference>